<evidence type="ECO:0000256" key="1">
    <source>
        <dbReference type="SAM" id="MobiDB-lite"/>
    </source>
</evidence>
<feature type="region of interest" description="Disordered" evidence="1">
    <location>
        <begin position="51"/>
        <end position="70"/>
    </location>
</feature>
<name>A0A2N5U9U5_9BASI</name>
<feature type="region of interest" description="Disordered" evidence="1">
    <location>
        <begin position="135"/>
        <end position="158"/>
    </location>
</feature>
<feature type="compositionally biased region" description="Polar residues" evidence="1">
    <location>
        <begin position="646"/>
        <end position="667"/>
    </location>
</feature>
<feature type="compositionally biased region" description="Basic and acidic residues" evidence="1">
    <location>
        <begin position="633"/>
        <end position="643"/>
    </location>
</feature>
<dbReference type="AlphaFoldDB" id="A0A2N5U9U5"/>
<accession>A0A2N5U9U5</accession>
<feature type="compositionally biased region" description="Basic and acidic residues" evidence="1">
    <location>
        <begin position="548"/>
        <end position="558"/>
    </location>
</feature>
<proteinExistence type="predicted"/>
<feature type="region of interest" description="Disordered" evidence="1">
    <location>
        <begin position="633"/>
        <end position="667"/>
    </location>
</feature>
<organism evidence="2 3">
    <name type="scientific">Puccinia coronata f. sp. avenae</name>
    <dbReference type="NCBI Taxonomy" id="200324"/>
    <lineage>
        <taxon>Eukaryota</taxon>
        <taxon>Fungi</taxon>
        <taxon>Dikarya</taxon>
        <taxon>Basidiomycota</taxon>
        <taxon>Pucciniomycotina</taxon>
        <taxon>Pucciniomycetes</taxon>
        <taxon>Pucciniales</taxon>
        <taxon>Pucciniaceae</taxon>
        <taxon>Puccinia</taxon>
    </lineage>
</organism>
<feature type="compositionally biased region" description="Polar residues" evidence="1">
    <location>
        <begin position="285"/>
        <end position="302"/>
    </location>
</feature>
<feature type="compositionally biased region" description="Polar residues" evidence="1">
    <location>
        <begin position="179"/>
        <end position="201"/>
    </location>
</feature>
<dbReference type="EMBL" id="PGCI01000196">
    <property type="protein sequence ID" value="PLW34515.1"/>
    <property type="molecule type" value="Genomic_DNA"/>
</dbReference>
<dbReference type="Proteomes" id="UP000235392">
    <property type="component" value="Unassembled WGS sequence"/>
</dbReference>
<gene>
    <name evidence="2" type="ORF">PCASD_09806</name>
</gene>
<comment type="caution">
    <text evidence="2">The sequence shown here is derived from an EMBL/GenBank/DDBJ whole genome shotgun (WGS) entry which is preliminary data.</text>
</comment>
<feature type="compositionally biased region" description="Polar residues" evidence="1">
    <location>
        <begin position="419"/>
        <end position="447"/>
    </location>
</feature>
<feature type="region of interest" description="Disordered" evidence="1">
    <location>
        <begin position="579"/>
        <end position="617"/>
    </location>
</feature>
<feature type="compositionally biased region" description="Basic and acidic residues" evidence="1">
    <location>
        <begin position="361"/>
        <end position="372"/>
    </location>
</feature>
<feature type="compositionally biased region" description="Polar residues" evidence="1">
    <location>
        <begin position="598"/>
        <end position="617"/>
    </location>
</feature>
<protein>
    <submittedName>
        <fullName evidence="2">Uncharacterized protein</fullName>
    </submittedName>
</protein>
<evidence type="ECO:0000313" key="2">
    <source>
        <dbReference type="EMBL" id="PLW34515.1"/>
    </source>
</evidence>
<reference evidence="2 3" key="1">
    <citation type="submission" date="2017-11" db="EMBL/GenBank/DDBJ databases">
        <title>De novo assembly and phasing of dikaryotic genomes from two isolates of Puccinia coronata f. sp. avenae, the causal agent of oat crown rust.</title>
        <authorList>
            <person name="Miller M.E."/>
            <person name="Zhang Y."/>
            <person name="Omidvar V."/>
            <person name="Sperschneider J."/>
            <person name="Schwessinger B."/>
            <person name="Raley C."/>
            <person name="Palmer J.M."/>
            <person name="Garnica D."/>
            <person name="Upadhyaya N."/>
            <person name="Rathjen J."/>
            <person name="Taylor J.M."/>
            <person name="Park R.F."/>
            <person name="Dodds P.N."/>
            <person name="Hirsch C.D."/>
            <person name="Kianian S.F."/>
            <person name="Figueroa M."/>
        </authorList>
    </citation>
    <scope>NUCLEOTIDE SEQUENCE [LARGE SCALE GENOMIC DNA]</scope>
    <source>
        <strain evidence="2">12SD80</strain>
    </source>
</reference>
<feature type="compositionally biased region" description="Basic and acidic residues" evidence="1">
    <location>
        <begin position="220"/>
        <end position="231"/>
    </location>
</feature>
<feature type="compositionally biased region" description="Basic and acidic residues" evidence="1">
    <location>
        <begin position="53"/>
        <end position="70"/>
    </location>
</feature>
<sequence>MGITTPEHISHISQARDKAVNDFKAVQAAIPAPVANEGLSEQAGQRKIQKHSFRLDNARRESSPEVADVPHRDPQRIAESLSHPVWTSKLFLPMDLYHPPSSSEFEYFRHTCYGHHMGDRDKDLGPRKKIHPGLLTASQQQQQQQHDNARADPVISQSGPFVDCLHSEPFSLDSAPTELGSTKQMKPLAQKNSEATDSKQVVKNKGESLRSPLQVNEPDVIERTSKSEELNKGGASSPIPSPLPEPSFFPRVENAHAVTVVSNFGPFVDSPLSEPIGVDSAPTELGSTDQIKPTAQESSAPTESGEVGKDIGESPSAPLDQINEHKKKGGTSKEKELDKELALTSVSSPPPESSSLAEAHATGKDDWEKDPNMIDPVIASSVKEMSDIRTADDLRSDGSAMYVPSRSPGPSPLLKAQATRVSQDESQTSQNLNDQAIVSSVKQMSRSRTARVQPDGKASSSPSPPSGPSSHHTARTPGVSKDKLKKNMTLNDQVIGSRVKKMSRGRTSHEPQPAESTVHPSLTKAKATASSEDRLNNLNSNDEGIASHLEKPSGIETAHDLERKKGLVVKKNQISSIKSHLASEQEDQTARPKISEEIISNNPQTQSNLNGSESNMTRKYGVNIEPDIKFAETIHQENNDKPFTKPQETYSSVRSGQNNQQQTPSIH</sequence>
<feature type="region of interest" description="Disordered" evidence="1">
    <location>
        <begin position="265"/>
        <end position="558"/>
    </location>
</feature>
<feature type="compositionally biased region" description="Basic and acidic residues" evidence="1">
    <location>
        <begin position="331"/>
        <end position="341"/>
    </location>
</feature>
<evidence type="ECO:0000313" key="3">
    <source>
        <dbReference type="Proteomes" id="UP000235392"/>
    </source>
</evidence>
<feature type="compositionally biased region" description="Basic and acidic residues" evidence="1">
    <location>
        <begin position="384"/>
        <end position="396"/>
    </location>
</feature>
<feature type="region of interest" description="Disordered" evidence="1">
    <location>
        <begin position="172"/>
        <end position="249"/>
    </location>
</feature>